<dbReference type="InterPro" id="IPR001647">
    <property type="entry name" value="HTH_TetR"/>
</dbReference>
<dbReference type="EMBL" id="RKHO01000001">
    <property type="protein sequence ID" value="ROR91078.1"/>
    <property type="molecule type" value="Genomic_DNA"/>
</dbReference>
<dbReference type="RefSeq" id="WP_123390435.1">
    <property type="nucleotide sequence ID" value="NZ_RKHO01000001.1"/>
</dbReference>
<dbReference type="SUPFAM" id="SSF46689">
    <property type="entry name" value="Homeodomain-like"/>
    <property type="match status" value="1"/>
</dbReference>
<keyword evidence="1" id="KW-0805">Transcription regulation</keyword>
<dbReference type="PROSITE" id="PS50977">
    <property type="entry name" value="HTH_TETR_2"/>
    <property type="match status" value="1"/>
</dbReference>
<dbReference type="Pfam" id="PF16859">
    <property type="entry name" value="TetR_C_11"/>
    <property type="match status" value="1"/>
</dbReference>
<gene>
    <name evidence="6" type="ORF">EDD33_1939</name>
</gene>
<keyword evidence="3" id="KW-0804">Transcription</keyword>
<reference evidence="6 7" key="1">
    <citation type="submission" date="2018-11" db="EMBL/GenBank/DDBJ databases">
        <title>Sequencing the genomes of 1000 actinobacteria strains.</title>
        <authorList>
            <person name="Klenk H.-P."/>
        </authorList>
    </citation>
    <scope>NUCLEOTIDE SEQUENCE [LARGE SCALE GENOMIC DNA]</scope>
    <source>
        <strain evidence="6 7">DSM 12652</strain>
    </source>
</reference>
<feature type="domain" description="HTH tetR-type" evidence="5">
    <location>
        <begin position="4"/>
        <end position="64"/>
    </location>
</feature>
<dbReference type="SUPFAM" id="SSF48498">
    <property type="entry name" value="Tetracyclin repressor-like, C-terminal domain"/>
    <property type="match status" value="1"/>
</dbReference>
<evidence type="ECO:0000259" key="5">
    <source>
        <dbReference type="PROSITE" id="PS50977"/>
    </source>
</evidence>
<dbReference type="InterPro" id="IPR036271">
    <property type="entry name" value="Tet_transcr_reg_TetR-rel_C_sf"/>
</dbReference>
<keyword evidence="7" id="KW-1185">Reference proteome</keyword>
<dbReference type="AlphaFoldDB" id="A0A3N2CUJ5"/>
<dbReference type="Proteomes" id="UP000281738">
    <property type="component" value="Unassembled WGS sequence"/>
</dbReference>
<dbReference type="GO" id="GO:0000976">
    <property type="term" value="F:transcription cis-regulatory region binding"/>
    <property type="evidence" value="ECO:0007669"/>
    <property type="project" value="TreeGrafter"/>
</dbReference>
<dbReference type="PANTHER" id="PTHR30055:SF148">
    <property type="entry name" value="TETR-FAMILY TRANSCRIPTIONAL REGULATOR"/>
    <property type="match status" value="1"/>
</dbReference>
<dbReference type="Gene3D" id="1.10.357.10">
    <property type="entry name" value="Tetracycline Repressor, domain 2"/>
    <property type="match status" value="1"/>
</dbReference>
<evidence type="ECO:0000256" key="3">
    <source>
        <dbReference type="ARBA" id="ARBA00023163"/>
    </source>
</evidence>
<evidence type="ECO:0000313" key="7">
    <source>
        <dbReference type="Proteomes" id="UP000281738"/>
    </source>
</evidence>
<proteinExistence type="predicted"/>
<protein>
    <submittedName>
        <fullName evidence="6">TetR family transcriptional regulator</fullName>
    </submittedName>
</protein>
<evidence type="ECO:0000256" key="4">
    <source>
        <dbReference type="PROSITE-ProRule" id="PRU00335"/>
    </source>
</evidence>
<name>A0A3N2CUJ5_9ACTN</name>
<dbReference type="OrthoDB" id="9796019at2"/>
<organism evidence="6 7">
    <name type="scientific">Nocardioides aurantiacus</name>
    <dbReference type="NCBI Taxonomy" id="86796"/>
    <lineage>
        <taxon>Bacteria</taxon>
        <taxon>Bacillati</taxon>
        <taxon>Actinomycetota</taxon>
        <taxon>Actinomycetes</taxon>
        <taxon>Propionibacteriales</taxon>
        <taxon>Nocardioidaceae</taxon>
        <taxon>Nocardioides</taxon>
    </lineage>
</organism>
<dbReference type="InterPro" id="IPR011075">
    <property type="entry name" value="TetR_C"/>
</dbReference>
<dbReference type="Pfam" id="PF00440">
    <property type="entry name" value="TetR_N"/>
    <property type="match status" value="1"/>
</dbReference>
<evidence type="ECO:0000313" key="6">
    <source>
        <dbReference type="EMBL" id="ROR91078.1"/>
    </source>
</evidence>
<keyword evidence="2 4" id="KW-0238">DNA-binding</keyword>
<evidence type="ECO:0000256" key="1">
    <source>
        <dbReference type="ARBA" id="ARBA00023015"/>
    </source>
</evidence>
<sequence length="180" mass="19830">MARDSTRTRVHAAVLQLVVDNGYGQLTMEGIAYQARVSKQTLYRSWPSKSAVLFDALLERSGGAEVEIPETGDLAADLEVLMLATVEEMTNPPMDKLLRAIATEIQSDDRLASEMSTRLLGPQLNAVTARLARGGIADPQEAVELLYGAVLHRWLLRTRPFTAAWVTAHVARTLRAFEAR</sequence>
<accession>A0A3N2CUJ5</accession>
<comment type="caution">
    <text evidence="6">The sequence shown here is derived from an EMBL/GenBank/DDBJ whole genome shotgun (WGS) entry which is preliminary data.</text>
</comment>
<dbReference type="GO" id="GO:0003700">
    <property type="term" value="F:DNA-binding transcription factor activity"/>
    <property type="evidence" value="ECO:0007669"/>
    <property type="project" value="TreeGrafter"/>
</dbReference>
<dbReference type="Gene3D" id="1.10.10.60">
    <property type="entry name" value="Homeodomain-like"/>
    <property type="match status" value="1"/>
</dbReference>
<dbReference type="InterPro" id="IPR050109">
    <property type="entry name" value="HTH-type_TetR-like_transc_reg"/>
</dbReference>
<dbReference type="PANTHER" id="PTHR30055">
    <property type="entry name" value="HTH-TYPE TRANSCRIPTIONAL REGULATOR RUTR"/>
    <property type="match status" value="1"/>
</dbReference>
<dbReference type="InterPro" id="IPR009057">
    <property type="entry name" value="Homeodomain-like_sf"/>
</dbReference>
<evidence type="ECO:0000256" key="2">
    <source>
        <dbReference type="ARBA" id="ARBA00023125"/>
    </source>
</evidence>
<feature type="DNA-binding region" description="H-T-H motif" evidence="4">
    <location>
        <begin position="27"/>
        <end position="46"/>
    </location>
</feature>